<feature type="region of interest" description="Disordered" evidence="4">
    <location>
        <begin position="1"/>
        <end position="40"/>
    </location>
</feature>
<evidence type="ECO:0000256" key="3">
    <source>
        <dbReference type="ARBA" id="ARBA00022801"/>
    </source>
</evidence>
<dbReference type="InterPro" id="IPR051201">
    <property type="entry name" value="Chloro_Bact_Ser_Proteases"/>
</dbReference>
<comment type="similarity">
    <text evidence="1">Belongs to the peptidase S1C family.</text>
</comment>
<dbReference type="Pfam" id="PF13365">
    <property type="entry name" value="Trypsin_2"/>
    <property type="match status" value="1"/>
</dbReference>
<feature type="transmembrane region" description="Helical" evidence="5">
    <location>
        <begin position="47"/>
        <end position="65"/>
    </location>
</feature>
<keyword evidence="5" id="KW-0812">Transmembrane</keyword>
<dbReference type="AlphaFoldDB" id="A0A1M7TX44"/>
<organism evidence="6 7">
    <name type="scientific">Cryptosporangium aurantiacum</name>
    <dbReference type="NCBI Taxonomy" id="134849"/>
    <lineage>
        <taxon>Bacteria</taxon>
        <taxon>Bacillati</taxon>
        <taxon>Actinomycetota</taxon>
        <taxon>Actinomycetes</taxon>
        <taxon>Cryptosporangiales</taxon>
        <taxon>Cryptosporangiaceae</taxon>
        <taxon>Cryptosporangium</taxon>
    </lineage>
</organism>
<dbReference type="InterPro" id="IPR043504">
    <property type="entry name" value="Peptidase_S1_PA_chymotrypsin"/>
</dbReference>
<evidence type="ECO:0000256" key="5">
    <source>
        <dbReference type="SAM" id="Phobius"/>
    </source>
</evidence>
<dbReference type="PANTHER" id="PTHR43343:SF3">
    <property type="entry name" value="PROTEASE DO-LIKE 8, CHLOROPLASTIC"/>
    <property type="match status" value="1"/>
</dbReference>
<dbReference type="Proteomes" id="UP000184440">
    <property type="component" value="Unassembled WGS sequence"/>
</dbReference>
<dbReference type="PANTHER" id="PTHR43343">
    <property type="entry name" value="PEPTIDASE S12"/>
    <property type="match status" value="1"/>
</dbReference>
<dbReference type="OrthoDB" id="9758917at2"/>
<keyword evidence="5" id="KW-0472">Membrane</keyword>
<evidence type="ECO:0000256" key="4">
    <source>
        <dbReference type="SAM" id="MobiDB-lite"/>
    </source>
</evidence>
<gene>
    <name evidence="6" type="ORF">SAMN05443668_107264</name>
</gene>
<evidence type="ECO:0000313" key="7">
    <source>
        <dbReference type="Proteomes" id="UP000184440"/>
    </source>
</evidence>
<evidence type="ECO:0000313" key="6">
    <source>
        <dbReference type="EMBL" id="SHN75298.1"/>
    </source>
</evidence>
<keyword evidence="2" id="KW-0645">Protease</keyword>
<keyword evidence="5" id="KW-1133">Transmembrane helix</keyword>
<dbReference type="InterPro" id="IPR009003">
    <property type="entry name" value="Peptidase_S1_PA"/>
</dbReference>
<sequence>MTTPRIGSAGAERGGRAVTGVPDETGAAPPEPDRARPSRRRRWGRRALLGVAALWAVVLTVLVVYRGGDETPVAAPSPSPSPSETLTTAQVFQTLLPSVVLIQATGGSSDVDRDARRTETSALGTGVIANADGMILTAFHVVEGARSISVTFSDGSSSPATVVDADPALDIAALAPQTLPDVVVPATLGGGAAVGDDVVAIGNQLGLADSTTSGVVSGLNRTVPRAGAKPLSGLIQFDAAVNPGSSGGPLINVRGEVIGIIVALANPTDAGTFIGVGFAVPIGSALGAGEGDGRAPPL</sequence>
<evidence type="ECO:0000256" key="1">
    <source>
        <dbReference type="ARBA" id="ARBA00010541"/>
    </source>
</evidence>
<keyword evidence="3" id="KW-0378">Hydrolase</keyword>
<proteinExistence type="inferred from homology"/>
<dbReference type="SUPFAM" id="SSF50494">
    <property type="entry name" value="Trypsin-like serine proteases"/>
    <property type="match status" value="1"/>
</dbReference>
<dbReference type="PRINTS" id="PR00834">
    <property type="entry name" value="PROTEASES2C"/>
</dbReference>
<dbReference type="GO" id="GO:0006508">
    <property type="term" value="P:proteolysis"/>
    <property type="evidence" value="ECO:0007669"/>
    <property type="project" value="UniProtKB-KW"/>
</dbReference>
<dbReference type="GO" id="GO:0004252">
    <property type="term" value="F:serine-type endopeptidase activity"/>
    <property type="evidence" value="ECO:0007669"/>
    <property type="project" value="InterPro"/>
</dbReference>
<dbReference type="InterPro" id="IPR001940">
    <property type="entry name" value="Peptidase_S1C"/>
</dbReference>
<protein>
    <submittedName>
        <fullName evidence="6">Trypsin-like peptidase domain-containing protein</fullName>
    </submittedName>
</protein>
<dbReference type="EMBL" id="FRCS01000007">
    <property type="protein sequence ID" value="SHN75298.1"/>
    <property type="molecule type" value="Genomic_DNA"/>
</dbReference>
<accession>A0A1M7TX44</accession>
<dbReference type="Gene3D" id="2.40.10.10">
    <property type="entry name" value="Trypsin-like serine proteases"/>
    <property type="match status" value="2"/>
</dbReference>
<reference evidence="6 7" key="1">
    <citation type="submission" date="2016-11" db="EMBL/GenBank/DDBJ databases">
        <authorList>
            <person name="Jaros S."/>
            <person name="Januszkiewicz K."/>
            <person name="Wedrychowicz H."/>
        </authorList>
    </citation>
    <scope>NUCLEOTIDE SEQUENCE [LARGE SCALE GENOMIC DNA]</scope>
    <source>
        <strain evidence="6 7">DSM 46144</strain>
    </source>
</reference>
<keyword evidence="7" id="KW-1185">Reference proteome</keyword>
<evidence type="ECO:0000256" key="2">
    <source>
        <dbReference type="ARBA" id="ARBA00022670"/>
    </source>
</evidence>
<name>A0A1M7TX44_9ACTN</name>
<dbReference type="STRING" id="134849.SAMN05443668_107264"/>